<protein>
    <submittedName>
        <fullName evidence="3">Uncharacterized protein</fullName>
    </submittedName>
</protein>
<feature type="chain" id="PRO_5016606188" evidence="1">
    <location>
        <begin position="23"/>
        <end position="79"/>
    </location>
</feature>
<evidence type="ECO:0000313" key="3">
    <source>
        <dbReference type="EMBL" id="STX62485.1"/>
    </source>
</evidence>
<feature type="signal peptide" evidence="1">
    <location>
        <begin position="1"/>
        <end position="22"/>
    </location>
</feature>
<reference evidence="2 4" key="1">
    <citation type="submission" date="2015-11" db="EMBL/GenBank/DDBJ databases">
        <title>Genomic analysis of 38 Legionella species identifies large and diverse effector repertoires.</title>
        <authorList>
            <person name="Burstein D."/>
            <person name="Amaro F."/>
            <person name="Zusman T."/>
            <person name="Lifshitz Z."/>
            <person name="Cohen O."/>
            <person name="Gilbert J.A."/>
            <person name="Pupko T."/>
            <person name="Shuman H.A."/>
            <person name="Segal G."/>
        </authorList>
    </citation>
    <scope>NUCLEOTIDE SEQUENCE [LARGE SCALE GENOMIC DNA]</scope>
    <source>
        <strain evidence="2 4">ATCC 43877</strain>
    </source>
</reference>
<evidence type="ECO:0000313" key="5">
    <source>
        <dbReference type="Proteomes" id="UP000254040"/>
    </source>
</evidence>
<dbReference type="AlphaFoldDB" id="A0A378JUS5"/>
<evidence type="ECO:0000313" key="4">
    <source>
        <dbReference type="Proteomes" id="UP000054985"/>
    </source>
</evidence>
<keyword evidence="4" id="KW-1185">Reference proteome</keyword>
<gene>
    <name evidence="2" type="ORF">Lmor_2328</name>
    <name evidence="3" type="ORF">NCTC12239_01417</name>
</gene>
<dbReference type="OrthoDB" id="5648993at2"/>
<dbReference type="EMBL" id="UGOG01000001">
    <property type="protein sequence ID" value="STX62485.1"/>
    <property type="molecule type" value="Genomic_DNA"/>
</dbReference>
<evidence type="ECO:0000256" key="1">
    <source>
        <dbReference type="SAM" id="SignalP"/>
    </source>
</evidence>
<keyword evidence="1" id="KW-0732">Signal</keyword>
<sequence>MNDFSSWLIAIFLALYSTIALAADIPSEVEGTQDLDQLSCVDEATQNCINDACLNSDDINCEDNCAQLAQQKCQDAINQ</sequence>
<proteinExistence type="predicted"/>
<name>A0A378JUS5_9GAMM</name>
<evidence type="ECO:0000313" key="2">
    <source>
        <dbReference type="EMBL" id="KTD32390.1"/>
    </source>
</evidence>
<organism evidence="3 5">
    <name type="scientific">Legionella moravica</name>
    <dbReference type="NCBI Taxonomy" id="39962"/>
    <lineage>
        <taxon>Bacteria</taxon>
        <taxon>Pseudomonadati</taxon>
        <taxon>Pseudomonadota</taxon>
        <taxon>Gammaproteobacteria</taxon>
        <taxon>Legionellales</taxon>
        <taxon>Legionellaceae</taxon>
        <taxon>Legionella</taxon>
    </lineage>
</organism>
<dbReference type="Proteomes" id="UP000254040">
    <property type="component" value="Unassembled WGS sequence"/>
</dbReference>
<dbReference type="RefSeq" id="WP_028383008.1">
    <property type="nucleotide sequence ID" value="NZ_CAAAJG010000003.1"/>
</dbReference>
<dbReference type="Proteomes" id="UP000054985">
    <property type="component" value="Unassembled WGS sequence"/>
</dbReference>
<accession>A0A378JUS5</accession>
<reference evidence="3 5" key="2">
    <citation type="submission" date="2018-06" db="EMBL/GenBank/DDBJ databases">
        <authorList>
            <consortium name="Pathogen Informatics"/>
            <person name="Doyle S."/>
        </authorList>
    </citation>
    <scope>NUCLEOTIDE SEQUENCE [LARGE SCALE GENOMIC DNA]</scope>
    <source>
        <strain evidence="3 5">NCTC12239</strain>
    </source>
</reference>
<dbReference type="EMBL" id="LNYN01000029">
    <property type="protein sequence ID" value="KTD32390.1"/>
    <property type="molecule type" value="Genomic_DNA"/>
</dbReference>
<dbReference type="STRING" id="39962.Lmor_2328"/>